<dbReference type="AlphaFoldDB" id="V5ENT7"/>
<dbReference type="eggNOG" id="ENOG502S6TF">
    <property type="taxonomic scope" value="Eukaryota"/>
</dbReference>
<sequence>MSRALDLETTIEEWVNVLTSPLSTPSERISILNDIEKTLVTVTDPSRSATACFLPPVDQSTAMFWALQATAGYSLAEVLLAYVYRLHLDLERENELCTASQASSTPTGSSHTVSDVQRQRVHLTVTELCMSITILQGLTLCSKISKGITQRKSSLELLLAITLSDYCTQLLPPILSPSSPTSSSFTALPDSPPTPTAPSSSKDHPSESPLSLPSGFALDLLMCILVDSPLAQDRFADMGGIHQIVQLSHKCADTL</sequence>
<keyword evidence="3" id="KW-1185">Reference proteome</keyword>
<evidence type="ECO:0000256" key="1">
    <source>
        <dbReference type="SAM" id="MobiDB-lite"/>
    </source>
</evidence>
<evidence type="ECO:0000313" key="2">
    <source>
        <dbReference type="EMBL" id="EST04583.1"/>
    </source>
</evidence>
<feature type="region of interest" description="Disordered" evidence="1">
    <location>
        <begin position="181"/>
        <end position="210"/>
    </location>
</feature>
<reference evidence="3" key="1">
    <citation type="journal article" date="2013" name="Genome Announc.">
        <title>Draft genome sequence of Pseudozyma brasiliensis sp. nov. strain GHG001, a high producer of endo-1,4-xylanase isolated from an insect pest of sugarcane.</title>
        <authorList>
            <person name="Oliveira J.V.D.C."/>
            <person name="dos Santos R.A.C."/>
            <person name="Borges T.A."/>
            <person name="Riano-Pachon D.M."/>
            <person name="Goldman G.H."/>
        </authorList>
    </citation>
    <scope>NUCLEOTIDE SEQUENCE [LARGE SCALE GENOMIC DNA]</scope>
    <source>
        <strain evidence="3">GHG001</strain>
    </source>
</reference>
<dbReference type="EMBL" id="KI545895">
    <property type="protein sequence ID" value="EST04583.1"/>
    <property type="molecule type" value="Genomic_DNA"/>
</dbReference>
<protein>
    <submittedName>
        <fullName evidence="2">Uncharacterized protein</fullName>
    </submittedName>
</protein>
<dbReference type="OrthoDB" id="5357220at2759"/>
<dbReference type="Proteomes" id="UP000019377">
    <property type="component" value="Unassembled WGS sequence"/>
</dbReference>
<dbReference type="STRING" id="1365824.V5ENT7"/>
<gene>
    <name evidence="2" type="ORF">PSEUBRA_SCAF9g01350</name>
</gene>
<accession>V5ENT7</accession>
<name>V5ENT7_KALBG</name>
<organism evidence="2 3">
    <name type="scientific">Kalmanozyma brasiliensis (strain GHG001)</name>
    <name type="common">Yeast</name>
    <name type="synonym">Pseudozyma brasiliensis</name>
    <dbReference type="NCBI Taxonomy" id="1365824"/>
    <lineage>
        <taxon>Eukaryota</taxon>
        <taxon>Fungi</taxon>
        <taxon>Dikarya</taxon>
        <taxon>Basidiomycota</taxon>
        <taxon>Ustilaginomycotina</taxon>
        <taxon>Ustilaginomycetes</taxon>
        <taxon>Ustilaginales</taxon>
        <taxon>Ustilaginaceae</taxon>
        <taxon>Kalmanozyma</taxon>
    </lineage>
</organism>
<proteinExistence type="predicted"/>
<dbReference type="HOGENOM" id="CLU_1090398_0_0_1"/>
<evidence type="ECO:0000313" key="3">
    <source>
        <dbReference type="Proteomes" id="UP000019377"/>
    </source>
</evidence>